<comment type="caution">
    <text evidence="7">The sequence shown here is derived from an EMBL/GenBank/DDBJ whole genome shotgun (WGS) entry which is preliminary data.</text>
</comment>
<feature type="chain" id="PRO_5037088378" evidence="5">
    <location>
        <begin position="20"/>
        <end position="364"/>
    </location>
</feature>
<evidence type="ECO:0000256" key="2">
    <source>
        <dbReference type="ARBA" id="ARBA00022723"/>
    </source>
</evidence>
<keyword evidence="8" id="KW-1185">Reference proteome</keyword>
<dbReference type="InterPro" id="IPR053138">
    <property type="entry name" value="N-alpha-Ac-DABA_deacetylase"/>
</dbReference>
<organism evidence="7 8">
    <name type="scientific">Arenimonas maotaiensis</name>
    <dbReference type="NCBI Taxonomy" id="1446479"/>
    <lineage>
        <taxon>Bacteria</taxon>
        <taxon>Pseudomonadati</taxon>
        <taxon>Pseudomonadota</taxon>
        <taxon>Gammaproteobacteria</taxon>
        <taxon>Lysobacterales</taxon>
        <taxon>Lysobacteraceae</taxon>
        <taxon>Arenimonas</taxon>
    </lineage>
</organism>
<gene>
    <name evidence="7" type="ORF">GCM10010960_13670</name>
</gene>
<dbReference type="PIRSF" id="PIRSF039012">
    <property type="entry name" value="ASP"/>
    <property type="match status" value="1"/>
</dbReference>
<dbReference type="InterPro" id="IPR055438">
    <property type="entry name" value="AstE_AspA_cat"/>
</dbReference>
<protein>
    <submittedName>
        <fullName evidence="7">Deacylase</fullName>
    </submittedName>
</protein>
<evidence type="ECO:0000256" key="4">
    <source>
        <dbReference type="ARBA" id="ARBA00022833"/>
    </source>
</evidence>
<dbReference type="CDD" id="cd06251">
    <property type="entry name" value="M14_ASTE_ASPA-like"/>
    <property type="match status" value="1"/>
</dbReference>
<dbReference type="PANTHER" id="PTHR37326">
    <property type="entry name" value="BLL3975 PROTEIN"/>
    <property type="match status" value="1"/>
</dbReference>
<feature type="signal peptide" evidence="5">
    <location>
        <begin position="1"/>
        <end position="19"/>
    </location>
</feature>
<accession>A0A917CMA5</accession>
<dbReference type="PANTHER" id="PTHR37326:SF1">
    <property type="entry name" value="BLL3975 PROTEIN"/>
    <property type="match status" value="1"/>
</dbReference>
<reference evidence="7" key="2">
    <citation type="submission" date="2020-09" db="EMBL/GenBank/DDBJ databases">
        <authorList>
            <person name="Sun Q."/>
            <person name="Zhou Y."/>
        </authorList>
    </citation>
    <scope>NUCLEOTIDE SEQUENCE</scope>
    <source>
        <strain evidence="7">CGMCC 1.12726</strain>
    </source>
</reference>
<evidence type="ECO:0000256" key="3">
    <source>
        <dbReference type="ARBA" id="ARBA00022801"/>
    </source>
</evidence>
<dbReference type="SUPFAM" id="SSF53187">
    <property type="entry name" value="Zn-dependent exopeptidases"/>
    <property type="match status" value="1"/>
</dbReference>
<dbReference type="RefSeq" id="WP_188449187.1">
    <property type="nucleotide sequence ID" value="NZ_BMFO01000002.1"/>
</dbReference>
<dbReference type="GO" id="GO:0016811">
    <property type="term" value="F:hydrolase activity, acting on carbon-nitrogen (but not peptide) bonds, in linear amides"/>
    <property type="evidence" value="ECO:0007669"/>
    <property type="project" value="InterPro"/>
</dbReference>
<evidence type="ECO:0000259" key="6">
    <source>
        <dbReference type="Pfam" id="PF24827"/>
    </source>
</evidence>
<dbReference type="EMBL" id="BMFO01000002">
    <property type="protein sequence ID" value="GGF93020.1"/>
    <property type="molecule type" value="Genomic_DNA"/>
</dbReference>
<name>A0A917CMA5_9GAMM</name>
<evidence type="ECO:0000313" key="8">
    <source>
        <dbReference type="Proteomes" id="UP000632858"/>
    </source>
</evidence>
<dbReference type="Pfam" id="PF24827">
    <property type="entry name" value="AstE_AspA_cat"/>
    <property type="match status" value="1"/>
</dbReference>
<dbReference type="AlphaFoldDB" id="A0A917CMA5"/>
<evidence type="ECO:0000256" key="5">
    <source>
        <dbReference type="SAM" id="SignalP"/>
    </source>
</evidence>
<dbReference type="GO" id="GO:0016788">
    <property type="term" value="F:hydrolase activity, acting on ester bonds"/>
    <property type="evidence" value="ECO:0007669"/>
    <property type="project" value="InterPro"/>
</dbReference>
<reference evidence="7" key="1">
    <citation type="journal article" date="2014" name="Int. J. Syst. Evol. Microbiol.">
        <title>Complete genome sequence of Corynebacterium casei LMG S-19264T (=DSM 44701T), isolated from a smear-ripened cheese.</title>
        <authorList>
            <consortium name="US DOE Joint Genome Institute (JGI-PGF)"/>
            <person name="Walter F."/>
            <person name="Albersmeier A."/>
            <person name="Kalinowski J."/>
            <person name="Ruckert C."/>
        </authorList>
    </citation>
    <scope>NUCLEOTIDE SEQUENCE</scope>
    <source>
        <strain evidence="7">CGMCC 1.12726</strain>
    </source>
</reference>
<dbReference type="InterPro" id="IPR043795">
    <property type="entry name" value="N-alpha-Ac-DABA-like"/>
</dbReference>
<dbReference type="Gene3D" id="3.40.630.10">
    <property type="entry name" value="Zn peptidases"/>
    <property type="match status" value="1"/>
</dbReference>
<keyword evidence="3" id="KW-0378">Hydrolase</keyword>
<dbReference type="Proteomes" id="UP000632858">
    <property type="component" value="Unassembled WGS sequence"/>
</dbReference>
<dbReference type="GO" id="GO:0046872">
    <property type="term" value="F:metal ion binding"/>
    <property type="evidence" value="ECO:0007669"/>
    <property type="project" value="UniProtKB-KW"/>
</dbReference>
<sequence length="364" mass="39041">MKPLLAATLLLTAVSGAHAATEYTGDRIDGVPVINRLDVDDLEPGKMHRFYLQGADSSIGQHWYIPVMVAKGAKPGKVLGLQTGVHGDEINGTQVVHRLFDRLDPTALSGSVIAVVAANSTGILANSRYYQLQGDSGGGVDFNRIWPGKEKGNAAEQHVWRLFNGVWKGNSDIVVDLHTQSTGTTYPLYIYADYRVAGVKELAELVPADMIKVDTGEPAAAEQAFNDVGMISITLEVGGPKVYQPELIARSLTGIDNMLKHYGLLAGKPGRTAKEQKTFVGNQTLSVKARQGGFAEILVTLGQDVKAGQELAVQRNGFGDITARYTAPEDGRVASIATDPVREPGSLLVRLIRHNPEASCREGC</sequence>
<evidence type="ECO:0000256" key="1">
    <source>
        <dbReference type="ARBA" id="ARBA00001947"/>
    </source>
</evidence>
<evidence type="ECO:0000313" key="7">
    <source>
        <dbReference type="EMBL" id="GGF93020.1"/>
    </source>
</evidence>
<feature type="domain" description="Succinylglutamate desuccinylase/Aspartoacylase catalytic" evidence="6">
    <location>
        <begin position="76"/>
        <end position="262"/>
    </location>
</feature>
<comment type="cofactor">
    <cofactor evidence="1">
        <name>Zn(2+)</name>
        <dbReference type="ChEBI" id="CHEBI:29105"/>
    </cofactor>
</comment>
<keyword evidence="2" id="KW-0479">Metal-binding</keyword>
<proteinExistence type="predicted"/>
<keyword evidence="5" id="KW-0732">Signal</keyword>
<keyword evidence="4" id="KW-0862">Zinc</keyword>